<dbReference type="InterPro" id="IPR026960">
    <property type="entry name" value="RVT-Znf"/>
</dbReference>
<keyword evidence="3" id="KW-1185">Reference proteome</keyword>
<dbReference type="Proteomes" id="UP001152523">
    <property type="component" value="Unassembled WGS sequence"/>
</dbReference>
<comment type="caution">
    <text evidence="2">The sequence shown here is derived from an EMBL/GenBank/DDBJ whole genome shotgun (WGS) entry which is preliminary data.</text>
</comment>
<sequence>MEKGSWNDEMLSTCFSTNKVSAIRNIPLSSRLLPDSLYWWPAKDGVFTVRTAYWLGVLGPMGLKRDNDKTIWQRVWELKALPKMKHFLWRAISGSLATRERL</sequence>
<evidence type="ECO:0000313" key="3">
    <source>
        <dbReference type="Proteomes" id="UP001152523"/>
    </source>
</evidence>
<evidence type="ECO:0000313" key="2">
    <source>
        <dbReference type="EMBL" id="CAH9080726.1"/>
    </source>
</evidence>
<dbReference type="Pfam" id="PF13966">
    <property type="entry name" value="zf-RVT"/>
    <property type="match status" value="1"/>
</dbReference>
<evidence type="ECO:0000259" key="1">
    <source>
        <dbReference type="Pfam" id="PF13966"/>
    </source>
</evidence>
<proteinExistence type="predicted"/>
<organism evidence="2 3">
    <name type="scientific">Cuscuta epithymum</name>
    <dbReference type="NCBI Taxonomy" id="186058"/>
    <lineage>
        <taxon>Eukaryota</taxon>
        <taxon>Viridiplantae</taxon>
        <taxon>Streptophyta</taxon>
        <taxon>Embryophyta</taxon>
        <taxon>Tracheophyta</taxon>
        <taxon>Spermatophyta</taxon>
        <taxon>Magnoliopsida</taxon>
        <taxon>eudicotyledons</taxon>
        <taxon>Gunneridae</taxon>
        <taxon>Pentapetalae</taxon>
        <taxon>asterids</taxon>
        <taxon>lamiids</taxon>
        <taxon>Solanales</taxon>
        <taxon>Convolvulaceae</taxon>
        <taxon>Cuscuteae</taxon>
        <taxon>Cuscuta</taxon>
        <taxon>Cuscuta subgen. Cuscuta</taxon>
    </lineage>
</organism>
<protein>
    <recommendedName>
        <fullName evidence="1">Reverse transcriptase zinc-binding domain-containing protein</fullName>
    </recommendedName>
</protein>
<accession>A0AAV0CQH9</accession>
<reference evidence="2" key="1">
    <citation type="submission" date="2022-07" db="EMBL/GenBank/DDBJ databases">
        <authorList>
            <person name="Macas J."/>
            <person name="Novak P."/>
            <person name="Neumann P."/>
        </authorList>
    </citation>
    <scope>NUCLEOTIDE SEQUENCE</scope>
</reference>
<feature type="domain" description="Reverse transcriptase zinc-binding" evidence="1">
    <location>
        <begin position="64"/>
        <end position="102"/>
    </location>
</feature>
<dbReference type="AlphaFoldDB" id="A0AAV0CQH9"/>
<name>A0AAV0CQH9_9ASTE</name>
<dbReference type="EMBL" id="CAMAPF010000035">
    <property type="protein sequence ID" value="CAH9080726.1"/>
    <property type="molecule type" value="Genomic_DNA"/>
</dbReference>
<gene>
    <name evidence="2" type="ORF">CEPIT_LOCUS7412</name>
</gene>